<dbReference type="EMBL" id="SMLW01000602">
    <property type="protein sequence ID" value="MTI26875.1"/>
    <property type="molecule type" value="Genomic_DNA"/>
</dbReference>
<dbReference type="Pfam" id="PF20409">
    <property type="entry name" value="SnoaL_5"/>
    <property type="match status" value="1"/>
</dbReference>
<evidence type="ECO:0000313" key="3">
    <source>
        <dbReference type="Proteomes" id="UP000798808"/>
    </source>
</evidence>
<feature type="domain" description="SnoaL-like" evidence="1">
    <location>
        <begin position="3"/>
        <end position="118"/>
    </location>
</feature>
<dbReference type="Proteomes" id="UP000798808">
    <property type="component" value="Unassembled WGS sequence"/>
</dbReference>
<comment type="caution">
    <text evidence="2">The sequence shown here is derived from an EMBL/GenBank/DDBJ whole genome shotgun (WGS) entry which is preliminary data.</text>
</comment>
<protein>
    <submittedName>
        <fullName evidence="2">Nuclear transport factor 2 family protein</fullName>
    </submittedName>
</protein>
<organism evidence="2 3">
    <name type="scientific">Fulvivirga kasyanovii</name>
    <dbReference type="NCBI Taxonomy" id="396812"/>
    <lineage>
        <taxon>Bacteria</taxon>
        <taxon>Pseudomonadati</taxon>
        <taxon>Bacteroidota</taxon>
        <taxon>Cytophagia</taxon>
        <taxon>Cytophagales</taxon>
        <taxon>Fulvivirgaceae</taxon>
        <taxon>Fulvivirga</taxon>
    </lineage>
</organism>
<evidence type="ECO:0000313" key="2">
    <source>
        <dbReference type="EMBL" id="MTI26875.1"/>
    </source>
</evidence>
<accession>A0ABW9RSR3</accession>
<dbReference type="Gene3D" id="3.10.450.50">
    <property type="match status" value="1"/>
</dbReference>
<dbReference type="SUPFAM" id="SSF54427">
    <property type="entry name" value="NTF2-like"/>
    <property type="match status" value="1"/>
</dbReference>
<reference evidence="2 3" key="1">
    <citation type="submission" date="2019-02" db="EMBL/GenBank/DDBJ databases">
        <authorList>
            <person name="Goldberg S.R."/>
            <person name="Haltli B.A."/>
            <person name="Correa H."/>
            <person name="Russell K.G."/>
        </authorList>
    </citation>
    <scope>NUCLEOTIDE SEQUENCE [LARGE SCALE GENOMIC DNA]</scope>
    <source>
        <strain evidence="2 3">JCM 16186</strain>
    </source>
</reference>
<dbReference type="InterPro" id="IPR032710">
    <property type="entry name" value="NTF2-like_dom_sf"/>
</dbReference>
<name>A0ABW9RSR3_9BACT</name>
<evidence type="ECO:0000259" key="1">
    <source>
        <dbReference type="Pfam" id="PF20409"/>
    </source>
</evidence>
<keyword evidence="3" id="KW-1185">Reference proteome</keyword>
<dbReference type="InterPro" id="IPR046860">
    <property type="entry name" value="SnoaL_5"/>
</dbReference>
<gene>
    <name evidence="2" type="ORF">E1163_18105</name>
</gene>
<sequence>MKTVQEVANKLVELCRNGQFDTAENELYADSILSLEPDGTPSHRIEGIAGKREKSKQFTEMTEAIHSIKVSDPIIADNYFAVTMKLDMTMKGAGRTTMEEICVYEVENCKIVTERFFFSPTPQEI</sequence>
<dbReference type="RefSeq" id="WP_155173884.1">
    <property type="nucleotide sequence ID" value="NZ_BAAAFL010000004.1"/>
</dbReference>
<proteinExistence type="predicted"/>